<dbReference type="EMBL" id="CDMY01000204">
    <property type="protein sequence ID" value="CEL94054.1"/>
    <property type="molecule type" value="Genomic_DNA"/>
</dbReference>
<dbReference type="Pfam" id="PF18027">
    <property type="entry name" value="Pepdidase_M14_N"/>
    <property type="match status" value="1"/>
</dbReference>
<dbReference type="InParanoid" id="A0A0G4EET4"/>
<feature type="domain" description="Peptidase M14" evidence="5">
    <location>
        <begin position="287"/>
        <end position="562"/>
    </location>
</feature>
<feature type="compositionally biased region" description="Pro residues" evidence="4">
    <location>
        <begin position="815"/>
        <end position="829"/>
    </location>
</feature>
<feature type="compositionally biased region" description="Polar residues" evidence="4">
    <location>
        <begin position="700"/>
        <end position="715"/>
    </location>
</feature>
<feature type="region of interest" description="Disordered" evidence="4">
    <location>
        <begin position="678"/>
        <end position="786"/>
    </location>
</feature>
<name>A0A0G4EET4_VITBC</name>
<dbReference type="InterPro" id="IPR000834">
    <property type="entry name" value="Peptidase_M14"/>
</dbReference>
<feature type="compositionally biased region" description="Acidic residues" evidence="4">
    <location>
        <begin position="588"/>
        <end position="604"/>
    </location>
</feature>
<evidence type="ECO:0000256" key="1">
    <source>
        <dbReference type="ARBA" id="ARBA00001947"/>
    </source>
</evidence>
<dbReference type="PANTHER" id="PTHR12756">
    <property type="entry name" value="CYTOSOLIC CARBOXYPEPTIDASE"/>
    <property type="match status" value="1"/>
</dbReference>
<proteinExistence type="inferred from homology"/>
<accession>A0A0G4EET4</accession>
<evidence type="ECO:0000256" key="3">
    <source>
        <dbReference type="PROSITE-ProRule" id="PRU01379"/>
    </source>
</evidence>
<dbReference type="InterPro" id="IPR040626">
    <property type="entry name" value="Pepdidase_M14_N"/>
</dbReference>
<feature type="compositionally biased region" description="Basic and acidic residues" evidence="4">
    <location>
        <begin position="718"/>
        <end position="735"/>
    </location>
</feature>
<dbReference type="GO" id="GO:0008270">
    <property type="term" value="F:zinc ion binding"/>
    <property type="evidence" value="ECO:0007669"/>
    <property type="project" value="InterPro"/>
</dbReference>
<dbReference type="GO" id="GO:0006508">
    <property type="term" value="P:proteolysis"/>
    <property type="evidence" value="ECO:0007669"/>
    <property type="project" value="InterPro"/>
</dbReference>
<feature type="compositionally biased region" description="Basic and acidic residues" evidence="4">
    <location>
        <begin position="611"/>
        <end position="625"/>
    </location>
</feature>
<feature type="compositionally biased region" description="Basic and acidic residues" evidence="4">
    <location>
        <begin position="911"/>
        <end position="925"/>
    </location>
</feature>
<feature type="active site" description="Proton donor/acceptor" evidence="3">
    <location>
        <position position="526"/>
    </location>
</feature>
<feature type="region of interest" description="Disordered" evidence="4">
    <location>
        <begin position="799"/>
        <end position="874"/>
    </location>
</feature>
<dbReference type="VEuPathDB" id="CryptoDB:Vbra_4897"/>
<organism evidence="6 7">
    <name type="scientific">Vitrella brassicaformis (strain CCMP3155)</name>
    <dbReference type="NCBI Taxonomy" id="1169540"/>
    <lineage>
        <taxon>Eukaryota</taxon>
        <taxon>Sar</taxon>
        <taxon>Alveolata</taxon>
        <taxon>Colpodellida</taxon>
        <taxon>Vitrellaceae</taxon>
        <taxon>Vitrella</taxon>
    </lineage>
</organism>
<sequence>MNRARRKRQVANRKPAEPDGGEVSDEVDDLPAATPAAMQKDGRPVCVPMNMLVAPAPDYSSSVAPHPPIPEPLYSAPPSLMDDIQRHENQRSARPELFINRVVFDSFDSNVEGGSEPATSGAGTGAGYASGDTTLTFESRFESGNLRRAVQVGEWEYDLYLNPDWLTKTHTQWYHYRLSNTRRGPKYKFNIVNMVKPSSVYSEGQRPLCYSVKAAAECGLGWHRCGIDIAYYPNSLGNKVRRDSSPAAQPPNNSNSSSSNKQIAFYTLTFAAQFEYDNDTVSFAHCYPYTLTDLQRYMSALEADPFRSQWLRRRRLCETLAGNACDLITITSFSSNHEEMRRRKGVVITARVHPGESNASWMMHGVLDFLTGETPEAHALREGYVFKLIPMLNPDGVVVGNYRCSLSGQDLNRCWIDPSRRLHPTIFCTKQMVCRLQEDRSCKQDARRTPSGQNNQYTGLGHACRYGNSLEDSRSCRERVFPYLLSQAVEYFDFGDCNFRIQKAKEATARVVMYRELSISNSYTLEASFCGSDVDHHSGSHFNTTNYQHMGRMLCSTILEWAKPDQVRVASALVELQAMMAAESEEHVAEEEQDVSDPEDDEPATDQPTKTTRDKPTAKDREDSNGAKLIRAQQQQQQKRRTRRRALREAAFIAEMTELNNTAFFMPSIIRDVTAKTPSVVRRGQATRGQNAGELRRTESLGSSSNGMAPCSSANARKGREGDAARRDMSMDGRLQHTALPATGGGRSKVPRKAPETPPNKPLAAKSSQKGVTGTNANGPPTLLPARPVHRLLLPHAGTLKRTSTPPSPALMRPPSQPPFSPSPSPPPSYQQWVGGRLQGGRRSDLPGGGAGTASQRGGNGGRGRASRPLPLMSLNVSVEGKTAANLLERGQEVKAKGEVMPKSVSPRPLPVDKKVDKKGKEDGKAVGNSKDAAWETVAKAGSHKKNKAQKRKKRQSKSRAPPLTATQPTATGQSEDGSYAPQDMAVTRPVPRPTPFAAPLLPFPPFLLLLRQPSGAGRLLDPDPGSRSYL</sequence>
<comment type="similarity">
    <text evidence="2 3">Belongs to the peptidase M14 family.</text>
</comment>
<gene>
    <name evidence="6" type="ORF">Vbra_4897</name>
</gene>
<dbReference type="STRING" id="1169540.A0A0G4EET4"/>
<feature type="compositionally biased region" description="Basic residues" evidence="4">
    <location>
        <begin position="942"/>
        <end position="958"/>
    </location>
</feature>
<dbReference type="Proteomes" id="UP000041254">
    <property type="component" value="Unassembled WGS sequence"/>
</dbReference>
<keyword evidence="7" id="KW-1185">Reference proteome</keyword>
<feature type="compositionally biased region" description="Polar residues" evidence="4">
    <location>
        <begin position="766"/>
        <end position="779"/>
    </location>
</feature>
<evidence type="ECO:0000256" key="2">
    <source>
        <dbReference type="ARBA" id="ARBA00005988"/>
    </source>
</evidence>
<feature type="compositionally biased region" description="Low complexity" evidence="4">
    <location>
        <begin position="959"/>
        <end position="972"/>
    </location>
</feature>
<feature type="region of interest" description="Disordered" evidence="4">
    <location>
        <begin position="582"/>
        <end position="644"/>
    </location>
</feature>
<dbReference type="InterPro" id="IPR050821">
    <property type="entry name" value="Cytosolic_carboxypeptidase"/>
</dbReference>
<feature type="compositionally biased region" description="Acidic residues" evidence="4">
    <location>
        <begin position="19"/>
        <end position="29"/>
    </location>
</feature>
<dbReference type="AlphaFoldDB" id="A0A0G4EET4"/>
<dbReference type="Gene3D" id="2.60.40.3120">
    <property type="match status" value="1"/>
</dbReference>
<comment type="cofactor">
    <cofactor evidence="1">
        <name>Zn(2+)</name>
        <dbReference type="ChEBI" id="CHEBI:29105"/>
    </cofactor>
</comment>
<dbReference type="SUPFAM" id="SSF53187">
    <property type="entry name" value="Zn-dependent exopeptidases"/>
    <property type="match status" value="1"/>
</dbReference>
<evidence type="ECO:0000259" key="5">
    <source>
        <dbReference type="PROSITE" id="PS52035"/>
    </source>
</evidence>
<reference evidence="6 7" key="1">
    <citation type="submission" date="2014-11" db="EMBL/GenBank/DDBJ databases">
        <authorList>
            <person name="Zhu J."/>
            <person name="Qi W."/>
            <person name="Song R."/>
        </authorList>
    </citation>
    <scope>NUCLEOTIDE SEQUENCE [LARGE SCALE GENOMIC DNA]</scope>
</reference>
<feature type="region of interest" description="Disordered" evidence="4">
    <location>
        <begin position="888"/>
        <end position="999"/>
    </location>
</feature>
<evidence type="ECO:0000313" key="6">
    <source>
        <dbReference type="EMBL" id="CEL94054.1"/>
    </source>
</evidence>
<feature type="compositionally biased region" description="Basic residues" evidence="4">
    <location>
        <begin position="1"/>
        <end position="11"/>
    </location>
</feature>
<evidence type="ECO:0000313" key="7">
    <source>
        <dbReference type="Proteomes" id="UP000041254"/>
    </source>
</evidence>
<dbReference type="GO" id="GO:0004181">
    <property type="term" value="F:metallocarboxypeptidase activity"/>
    <property type="evidence" value="ECO:0007669"/>
    <property type="project" value="InterPro"/>
</dbReference>
<dbReference type="Pfam" id="PF00246">
    <property type="entry name" value="Peptidase_M14"/>
    <property type="match status" value="1"/>
</dbReference>
<feature type="region of interest" description="Disordered" evidence="4">
    <location>
        <begin position="1"/>
        <end position="41"/>
    </location>
</feature>
<dbReference type="Gene3D" id="3.40.630.10">
    <property type="entry name" value="Zn peptidases"/>
    <property type="match status" value="1"/>
</dbReference>
<protein>
    <recommendedName>
        <fullName evidence="5">Peptidase M14 domain-containing protein</fullName>
    </recommendedName>
</protein>
<feature type="compositionally biased region" description="Basic and acidic residues" evidence="4">
    <location>
        <begin position="890"/>
        <end position="900"/>
    </location>
</feature>
<dbReference type="PROSITE" id="PS52035">
    <property type="entry name" value="PEPTIDASE_M14"/>
    <property type="match status" value="1"/>
</dbReference>
<dbReference type="PANTHER" id="PTHR12756:SF45">
    <property type="entry name" value="CYTOSOLIC CARBOXYPEPTIDASE NNA1"/>
    <property type="match status" value="1"/>
</dbReference>
<dbReference type="OrthoDB" id="10253041at2759"/>
<evidence type="ECO:0000256" key="4">
    <source>
        <dbReference type="SAM" id="MobiDB-lite"/>
    </source>
</evidence>
<feature type="compositionally biased region" description="Gly residues" evidence="4">
    <location>
        <begin position="847"/>
        <end position="864"/>
    </location>
</feature>